<dbReference type="SFLD" id="SFLDG01150">
    <property type="entry name" value="Main.1:_Beta-like"/>
    <property type="match status" value="1"/>
</dbReference>
<dbReference type="CDD" id="cd03057">
    <property type="entry name" value="GST_N_Beta"/>
    <property type="match status" value="1"/>
</dbReference>
<keyword evidence="3" id="KW-0808">Transferase</keyword>
<feature type="domain" description="GST C-terminal" evidence="2">
    <location>
        <begin position="87"/>
        <end position="207"/>
    </location>
</feature>
<dbReference type="Gene3D" id="3.40.30.10">
    <property type="entry name" value="Glutaredoxin"/>
    <property type="match status" value="1"/>
</dbReference>
<dbReference type="EC" id="2.5.1.18" evidence="3"/>
<dbReference type="AlphaFoldDB" id="A0A5Q0BCR0"/>
<reference evidence="3 4" key="1">
    <citation type="submission" date="2019-09" db="EMBL/GenBank/DDBJ databases">
        <title>Ecophysiology of the spiral-shaped methanotroph Methylospira mobilis as revealed by the complete genome sequence.</title>
        <authorList>
            <person name="Oshkin I.Y."/>
            <person name="Dedysh S.N."/>
            <person name="Miroshnikov K."/>
            <person name="Danilova O.V."/>
            <person name="Hakobyan A."/>
            <person name="Liesack W."/>
        </authorList>
    </citation>
    <scope>NUCLEOTIDE SEQUENCE [LARGE SCALE GENOMIC DNA]</scope>
    <source>
        <strain evidence="3 4">Shm1</strain>
    </source>
</reference>
<dbReference type="InterPro" id="IPR004045">
    <property type="entry name" value="Glutathione_S-Trfase_N"/>
</dbReference>
<organism evidence="3 4">
    <name type="scientific">Candidatus Methylospira mobilis</name>
    <dbReference type="NCBI Taxonomy" id="1808979"/>
    <lineage>
        <taxon>Bacteria</taxon>
        <taxon>Pseudomonadati</taxon>
        <taxon>Pseudomonadota</taxon>
        <taxon>Gammaproteobacteria</taxon>
        <taxon>Methylococcales</taxon>
        <taxon>Methylococcaceae</taxon>
        <taxon>Candidatus Methylospira</taxon>
    </lineage>
</organism>
<dbReference type="SFLD" id="SFLDG00358">
    <property type="entry name" value="Main_(cytGST)"/>
    <property type="match status" value="1"/>
</dbReference>
<dbReference type="InterPro" id="IPR036282">
    <property type="entry name" value="Glutathione-S-Trfase_C_sf"/>
</dbReference>
<dbReference type="PROSITE" id="PS50404">
    <property type="entry name" value="GST_NTER"/>
    <property type="match status" value="1"/>
</dbReference>
<evidence type="ECO:0000259" key="1">
    <source>
        <dbReference type="PROSITE" id="PS50404"/>
    </source>
</evidence>
<dbReference type="Gene3D" id="1.20.1050.10">
    <property type="match status" value="1"/>
</dbReference>
<keyword evidence="4" id="KW-1185">Reference proteome</keyword>
<dbReference type="InterPro" id="IPR036249">
    <property type="entry name" value="Thioredoxin-like_sf"/>
</dbReference>
<evidence type="ECO:0000259" key="2">
    <source>
        <dbReference type="PROSITE" id="PS50405"/>
    </source>
</evidence>
<dbReference type="GO" id="GO:0004364">
    <property type="term" value="F:glutathione transferase activity"/>
    <property type="evidence" value="ECO:0007669"/>
    <property type="project" value="UniProtKB-EC"/>
</dbReference>
<dbReference type="Pfam" id="PF13409">
    <property type="entry name" value="GST_N_2"/>
    <property type="match status" value="1"/>
</dbReference>
<dbReference type="Proteomes" id="UP000325755">
    <property type="component" value="Chromosome"/>
</dbReference>
<evidence type="ECO:0000313" key="4">
    <source>
        <dbReference type="Proteomes" id="UP000325755"/>
    </source>
</evidence>
<dbReference type="PANTHER" id="PTHR44051:SF8">
    <property type="entry name" value="GLUTATHIONE S-TRANSFERASE GSTA"/>
    <property type="match status" value="1"/>
</dbReference>
<dbReference type="KEGG" id="mmob:F6R98_02625"/>
<dbReference type="SUPFAM" id="SSF52833">
    <property type="entry name" value="Thioredoxin-like"/>
    <property type="match status" value="1"/>
</dbReference>
<dbReference type="EMBL" id="CP044205">
    <property type="protein sequence ID" value="QFY41655.1"/>
    <property type="molecule type" value="Genomic_DNA"/>
</dbReference>
<evidence type="ECO:0000313" key="3">
    <source>
        <dbReference type="EMBL" id="QFY41655.1"/>
    </source>
</evidence>
<dbReference type="PANTHER" id="PTHR44051">
    <property type="entry name" value="GLUTATHIONE S-TRANSFERASE-RELATED"/>
    <property type="match status" value="1"/>
</dbReference>
<proteinExistence type="predicted"/>
<dbReference type="InParanoid" id="A0A5Q0BCR0"/>
<gene>
    <name evidence="3" type="primary">gstA</name>
    <name evidence="3" type="ORF">F6R98_02625</name>
</gene>
<dbReference type="SUPFAM" id="SSF47616">
    <property type="entry name" value="GST C-terminal domain-like"/>
    <property type="match status" value="1"/>
</dbReference>
<accession>A0A5Q0BCR0</accession>
<dbReference type="RefSeq" id="WP_153247639.1">
    <property type="nucleotide sequence ID" value="NZ_CP044205.1"/>
</dbReference>
<feature type="domain" description="GST N-terminal" evidence="1">
    <location>
        <begin position="1"/>
        <end position="81"/>
    </location>
</feature>
<protein>
    <submittedName>
        <fullName evidence="3">Glutathione transferase GstA</fullName>
        <ecNumber evidence="3">2.5.1.18</ecNumber>
    </submittedName>
</protein>
<dbReference type="CDD" id="cd03188">
    <property type="entry name" value="GST_C_Beta"/>
    <property type="match status" value="1"/>
</dbReference>
<dbReference type="PROSITE" id="PS50405">
    <property type="entry name" value="GST_CTER"/>
    <property type="match status" value="1"/>
</dbReference>
<dbReference type="Pfam" id="PF00043">
    <property type="entry name" value="GST_C"/>
    <property type="match status" value="1"/>
</dbReference>
<dbReference type="InterPro" id="IPR040079">
    <property type="entry name" value="Glutathione_S-Trfase"/>
</dbReference>
<name>A0A5Q0BCR0_9GAMM</name>
<dbReference type="InterPro" id="IPR010987">
    <property type="entry name" value="Glutathione-S-Trfase_C-like"/>
</dbReference>
<dbReference type="InterPro" id="IPR004046">
    <property type="entry name" value="GST_C"/>
</dbReference>
<dbReference type="NCBIfam" id="NF007831">
    <property type="entry name" value="PRK10542.1"/>
    <property type="match status" value="1"/>
</dbReference>
<dbReference type="SFLD" id="SFLDS00019">
    <property type="entry name" value="Glutathione_Transferase_(cytos"/>
    <property type="match status" value="1"/>
</dbReference>
<sequence length="207" mass="23631">MKLYYTPGSCSLSPHIVLNEAGYEFDLIRVDLKSKTTEKGDNFNLVNTKSMVPVLELDNGELLTEGVAIVQYLADQKPETDLVPQHGTLEKARLQEWLNYISTELHKTYTPIFRAEEVGERARDYYLQKLKDNFNFVSARLKNKHYLMGDKFTVADACLFTTLSWHKAINLDISDWPVLADYQQRVTSRPQVQLTLIAEGLLATQTA</sequence>
<dbReference type="OrthoDB" id="8772754at2"/>